<dbReference type="InterPro" id="IPR036250">
    <property type="entry name" value="AcylCo_DH-like_C"/>
</dbReference>
<keyword evidence="8" id="KW-1185">Reference proteome</keyword>
<dbReference type="InterPro" id="IPR006091">
    <property type="entry name" value="Acyl-CoA_Oxase/DH_mid-dom"/>
</dbReference>
<protein>
    <submittedName>
        <fullName evidence="7">Putative acyl-CoA dehydrogenase AidB</fullName>
    </submittedName>
</protein>
<evidence type="ECO:0000313" key="8">
    <source>
        <dbReference type="Proteomes" id="UP000092993"/>
    </source>
</evidence>
<dbReference type="InterPro" id="IPR009100">
    <property type="entry name" value="AcylCoA_DH/oxidase_NM_dom_sf"/>
</dbReference>
<evidence type="ECO:0000259" key="6">
    <source>
        <dbReference type="Pfam" id="PF02770"/>
    </source>
</evidence>
<dbReference type="EMBL" id="LUGG01000011">
    <property type="protein sequence ID" value="OBZ71330.1"/>
    <property type="molecule type" value="Genomic_DNA"/>
</dbReference>
<dbReference type="PANTHER" id="PTHR42707:SF2">
    <property type="entry name" value="ACD11 DEHYDROGENASE"/>
    <property type="match status" value="1"/>
</dbReference>
<dbReference type="InterPro" id="IPR052904">
    <property type="entry name" value="Acyl-CoA_dehydrogenase-like"/>
</dbReference>
<dbReference type="InterPro" id="IPR009075">
    <property type="entry name" value="AcylCo_DH/oxidase_C"/>
</dbReference>
<evidence type="ECO:0000256" key="3">
    <source>
        <dbReference type="ARBA" id="ARBA00022827"/>
    </source>
</evidence>
<evidence type="ECO:0000256" key="1">
    <source>
        <dbReference type="ARBA" id="ARBA00009347"/>
    </source>
</evidence>
<comment type="similarity">
    <text evidence="1 4">Belongs to the acyl-CoA dehydrogenase family.</text>
</comment>
<evidence type="ECO:0000256" key="4">
    <source>
        <dbReference type="RuleBase" id="RU362125"/>
    </source>
</evidence>
<reference evidence="7 8" key="1">
    <citation type="submission" date="2016-03" db="EMBL/GenBank/DDBJ databases">
        <title>Whole genome sequencing of Grifola frondosa 9006-11.</title>
        <authorList>
            <person name="Min B."/>
            <person name="Park H."/>
            <person name="Kim J.-G."/>
            <person name="Cho H."/>
            <person name="Oh Y.-L."/>
            <person name="Kong W.-S."/>
            <person name="Choi I.-G."/>
        </authorList>
    </citation>
    <scope>NUCLEOTIDE SEQUENCE [LARGE SCALE GENOMIC DNA]</scope>
    <source>
        <strain evidence="7 8">9006-11</strain>
    </source>
</reference>
<dbReference type="SUPFAM" id="SSF47203">
    <property type="entry name" value="Acyl-CoA dehydrogenase C-terminal domain-like"/>
    <property type="match status" value="1"/>
</dbReference>
<dbReference type="SUPFAM" id="SSF56645">
    <property type="entry name" value="Acyl-CoA dehydrogenase NM domain-like"/>
    <property type="match status" value="1"/>
</dbReference>
<keyword evidence="2 4" id="KW-0285">Flavoprotein</keyword>
<evidence type="ECO:0000256" key="2">
    <source>
        <dbReference type="ARBA" id="ARBA00022630"/>
    </source>
</evidence>
<keyword evidence="3 4" id="KW-0274">FAD</keyword>
<dbReference type="GO" id="GO:0003995">
    <property type="term" value="F:acyl-CoA dehydrogenase activity"/>
    <property type="evidence" value="ECO:0007669"/>
    <property type="project" value="TreeGrafter"/>
</dbReference>
<gene>
    <name evidence="7" type="primary">aidB_1</name>
    <name evidence="7" type="ORF">A0H81_08784</name>
</gene>
<evidence type="ECO:0000313" key="7">
    <source>
        <dbReference type="EMBL" id="OBZ71330.1"/>
    </source>
</evidence>
<dbReference type="AlphaFoldDB" id="A0A1C7M323"/>
<feature type="domain" description="Acyl-CoA oxidase/dehydrogenase middle" evidence="6">
    <location>
        <begin position="157"/>
        <end position="271"/>
    </location>
</feature>
<dbReference type="Pfam" id="PF02770">
    <property type="entry name" value="Acyl-CoA_dh_M"/>
    <property type="match status" value="1"/>
</dbReference>
<dbReference type="OrthoDB" id="10251155at2759"/>
<comment type="caution">
    <text evidence="7">The sequence shown here is derived from an EMBL/GenBank/DDBJ whole genome shotgun (WGS) entry which is preliminary data.</text>
</comment>
<feature type="domain" description="Acyl-CoA dehydrogenase/oxidase C-terminal" evidence="5">
    <location>
        <begin position="282"/>
        <end position="440"/>
    </location>
</feature>
<evidence type="ECO:0000259" key="5">
    <source>
        <dbReference type="Pfam" id="PF00441"/>
    </source>
</evidence>
<dbReference type="OMA" id="FQGAMFM"/>
<comment type="cofactor">
    <cofactor evidence="4">
        <name>FAD</name>
        <dbReference type="ChEBI" id="CHEBI:57692"/>
    </cofactor>
</comment>
<dbReference type="Gene3D" id="2.40.110.20">
    <property type="match status" value="1"/>
</dbReference>
<dbReference type="Pfam" id="PF00441">
    <property type="entry name" value="Acyl-CoA_dh_1"/>
    <property type="match status" value="1"/>
</dbReference>
<accession>A0A1C7M323</accession>
<sequence>MRIEEGFQPVPYAEGNPYTTDPVLPSLLKRLLPSQALTEVEKDLERFGNEVLTTLRDLCKLAEPPALSKGWRALKDVFQREGIIGIFYERAYREHSRAYGFAKILLAVGDSEVIDCPLSMTDGVARVIEIMGTPALKRDIYPRLTSRDPAVAFTAGQWMTERPGGSDVSRTETVATAVQESASPYGQRHTLNGFKWFSSATDSDVALALARTGQPSDGSRGLSLFLIPLRIPLIRAPSEPRPSATTNNIFIHRLKNKVGTKTLPTAELSIEGADAYLVGTPNEGVKLITPVLNITRIHSAVASTGSLRKCLAIATAHSRGRAIRGGTQLLSDTPLHVAELARLHVLYRALVHFVFGAVVLLGKSECGVASEEELLRLRLLTPAVKAFAADKACTAMEECMTTLGGEGYMEENGFGKCIQDAFAEKIWEGTITVLALDLVRANGKSAALNAFIAWANTVLSSCPASLGDFLSGPLGSLRSALDVLADAYAAPIPPLVPRPALFLFCHIASGLYLLEHAIWAHSTAEPTRETDVEVLRRWVTEGGLDVALENVRRAKAAAGSRIQMDANIVYGRGSGTQGARL</sequence>
<proteinExistence type="inferred from homology"/>
<keyword evidence="4" id="KW-0560">Oxidoreductase</keyword>
<dbReference type="Gene3D" id="1.20.140.10">
    <property type="entry name" value="Butyryl-CoA Dehydrogenase, subunit A, domain 3"/>
    <property type="match status" value="1"/>
</dbReference>
<dbReference type="Proteomes" id="UP000092993">
    <property type="component" value="Unassembled WGS sequence"/>
</dbReference>
<organism evidence="7 8">
    <name type="scientific">Grifola frondosa</name>
    <name type="common">Maitake</name>
    <name type="synonym">Polyporus frondosus</name>
    <dbReference type="NCBI Taxonomy" id="5627"/>
    <lineage>
        <taxon>Eukaryota</taxon>
        <taxon>Fungi</taxon>
        <taxon>Dikarya</taxon>
        <taxon>Basidiomycota</taxon>
        <taxon>Agaricomycotina</taxon>
        <taxon>Agaricomycetes</taxon>
        <taxon>Polyporales</taxon>
        <taxon>Grifolaceae</taxon>
        <taxon>Grifola</taxon>
    </lineage>
</organism>
<name>A0A1C7M323_GRIFR</name>
<dbReference type="PANTHER" id="PTHR42707">
    <property type="entry name" value="ACYL-COA DEHYDROGENASE"/>
    <property type="match status" value="1"/>
</dbReference>
<dbReference type="STRING" id="5627.A0A1C7M323"/>